<feature type="region of interest" description="Disordered" evidence="5">
    <location>
        <begin position="269"/>
        <end position="289"/>
    </location>
</feature>
<evidence type="ECO:0000259" key="7">
    <source>
        <dbReference type="Pfam" id="PF13458"/>
    </source>
</evidence>
<accession>A0A509EJA3</accession>
<feature type="compositionally biased region" description="Basic and acidic residues" evidence="5">
    <location>
        <begin position="269"/>
        <end position="282"/>
    </location>
</feature>
<dbReference type="CDD" id="cd06342">
    <property type="entry name" value="PBP1_ABC_LIVBP-like"/>
    <property type="match status" value="1"/>
</dbReference>
<feature type="domain" description="Leucine-binding protein" evidence="7">
    <location>
        <begin position="25"/>
        <end position="344"/>
    </location>
</feature>
<keyword evidence="9" id="KW-1185">Reference proteome</keyword>
<evidence type="ECO:0000313" key="8">
    <source>
        <dbReference type="EMBL" id="VUD73559.1"/>
    </source>
</evidence>
<dbReference type="Pfam" id="PF13458">
    <property type="entry name" value="Peripla_BP_6"/>
    <property type="match status" value="1"/>
</dbReference>
<feature type="signal peptide" evidence="6">
    <location>
        <begin position="1"/>
        <end position="20"/>
    </location>
</feature>
<evidence type="ECO:0000256" key="5">
    <source>
        <dbReference type="SAM" id="MobiDB-lite"/>
    </source>
</evidence>
<keyword evidence="2" id="KW-0813">Transport</keyword>
<dbReference type="Proteomes" id="UP000410984">
    <property type="component" value="Unassembled WGS sequence"/>
</dbReference>
<comment type="similarity">
    <text evidence="1">Belongs to the leucine-binding protein family.</text>
</comment>
<dbReference type="GO" id="GO:0006865">
    <property type="term" value="P:amino acid transport"/>
    <property type="evidence" value="ECO:0007669"/>
    <property type="project" value="UniProtKB-KW"/>
</dbReference>
<evidence type="ECO:0000256" key="1">
    <source>
        <dbReference type="ARBA" id="ARBA00010062"/>
    </source>
</evidence>
<dbReference type="EMBL" id="CABFPH010000076">
    <property type="protein sequence ID" value="VUD73559.1"/>
    <property type="molecule type" value="Genomic_DNA"/>
</dbReference>
<evidence type="ECO:0000313" key="9">
    <source>
        <dbReference type="Proteomes" id="UP000410984"/>
    </source>
</evidence>
<gene>
    <name evidence="8" type="primary">braC_4</name>
    <name evidence="8" type="ORF">MET9862_04178</name>
</gene>
<keyword evidence="3 6" id="KW-0732">Signal</keyword>
<dbReference type="InterPro" id="IPR000709">
    <property type="entry name" value="Leu_Ile_Val-bd"/>
</dbReference>
<dbReference type="PANTHER" id="PTHR47151:SF2">
    <property type="entry name" value="AMINO ACID BINDING PROTEIN"/>
    <property type="match status" value="1"/>
</dbReference>
<dbReference type="OrthoDB" id="9768386at2"/>
<name>A0A509EJA3_9HYPH</name>
<dbReference type="SUPFAM" id="SSF53822">
    <property type="entry name" value="Periplasmic binding protein-like I"/>
    <property type="match status" value="1"/>
</dbReference>
<feature type="chain" id="PRO_5021216715" evidence="6">
    <location>
        <begin position="21"/>
        <end position="373"/>
    </location>
</feature>
<proteinExistence type="inferred from homology"/>
<protein>
    <submittedName>
        <fullName evidence="8">Leucine-, isoleucine-, valine-, threonine-, and alanine-binding protein</fullName>
    </submittedName>
</protein>
<keyword evidence="4" id="KW-0029">Amino-acid transport</keyword>
<dbReference type="Gene3D" id="3.40.50.2300">
    <property type="match status" value="2"/>
</dbReference>
<dbReference type="PANTHER" id="PTHR47151">
    <property type="entry name" value="LEU/ILE/VAL-BINDING ABC TRANSPORTER SUBUNIT"/>
    <property type="match status" value="1"/>
</dbReference>
<organism evidence="8 9">
    <name type="scientific">Methylobacterium symbioticum</name>
    <dbReference type="NCBI Taxonomy" id="2584084"/>
    <lineage>
        <taxon>Bacteria</taxon>
        <taxon>Pseudomonadati</taxon>
        <taxon>Pseudomonadota</taxon>
        <taxon>Alphaproteobacteria</taxon>
        <taxon>Hyphomicrobiales</taxon>
        <taxon>Methylobacteriaceae</taxon>
        <taxon>Methylobacterium</taxon>
    </lineage>
</organism>
<evidence type="ECO:0000256" key="4">
    <source>
        <dbReference type="ARBA" id="ARBA00022970"/>
    </source>
</evidence>
<dbReference type="PRINTS" id="PR00337">
    <property type="entry name" value="LEUILEVALBP"/>
</dbReference>
<dbReference type="InterPro" id="IPR028082">
    <property type="entry name" value="Peripla_BP_I"/>
</dbReference>
<dbReference type="AlphaFoldDB" id="A0A509EJA3"/>
<evidence type="ECO:0000256" key="6">
    <source>
        <dbReference type="SAM" id="SignalP"/>
    </source>
</evidence>
<reference evidence="8 9" key="1">
    <citation type="submission" date="2019-06" db="EMBL/GenBank/DDBJ databases">
        <authorList>
            <person name="Rodrigo-Torres L."/>
            <person name="Arahal R. D."/>
            <person name="Lucena T."/>
        </authorList>
    </citation>
    <scope>NUCLEOTIDE SEQUENCE [LARGE SCALE GENOMIC DNA]</scope>
    <source>
        <strain evidence="8 9">SB0023/3</strain>
    </source>
</reference>
<dbReference type="RefSeq" id="WP_142584783.1">
    <property type="nucleotide sequence ID" value="NZ_CABFPH010000076.1"/>
</dbReference>
<evidence type="ECO:0000256" key="2">
    <source>
        <dbReference type="ARBA" id="ARBA00022448"/>
    </source>
</evidence>
<evidence type="ECO:0000256" key="3">
    <source>
        <dbReference type="ARBA" id="ARBA00022729"/>
    </source>
</evidence>
<dbReference type="InterPro" id="IPR028081">
    <property type="entry name" value="Leu-bd"/>
</dbReference>
<sequence>MRNAAALLALCGLWGAPAAAQAPAPVRIGLSAPLTGPDAPFGLGLRLGAEQAVADLNRAGGRRLVLVVADDAGDTKQALGVARRFAAEGVRLVVGPLQSSLVAATALAYEEAGAVVIAPAATYPPLTARGLWNLFRLSPGDAQQAQAAGLWLAARFPEGVALVHDRSTFGRGLAEEVSRTLRARGLREAAFESLPRGSRDAADLAARLKAAGVQVVYFGGLAPEAALLVRALREAGLTGPMVASDGILDPAFPATAGPAAEGTVMTLLPERRPPEPRAESRAKTPPRTPEADLVAGAAYAAVEVLAQALAAQGNVRVPDARKLADALRAGSFRTALGPVAFDAAGDPRPGAVTLKVWKRMPDGRLDFAGNDAP</sequence>